<dbReference type="AlphaFoldDB" id="A0A5B7D7J3"/>
<dbReference type="Proteomes" id="UP000324222">
    <property type="component" value="Unassembled WGS sequence"/>
</dbReference>
<comment type="caution">
    <text evidence="2">The sequence shown here is derived from an EMBL/GenBank/DDBJ whole genome shotgun (WGS) entry which is preliminary data.</text>
</comment>
<protein>
    <submittedName>
        <fullName evidence="2">Uncharacterized protein</fullName>
    </submittedName>
</protein>
<gene>
    <name evidence="2" type="ORF">E2C01_010084</name>
</gene>
<evidence type="ECO:0000313" key="3">
    <source>
        <dbReference type="Proteomes" id="UP000324222"/>
    </source>
</evidence>
<accession>A0A5B7D7J3</accession>
<name>A0A5B7D7J3_PORTR</name>
<sequence length="63" mass="6985">MKQLVAREWQLLHLTSNIPATLRDSSVQLNTTMQCPVFHLSASPVAEGGGGSYSSTRRRPDTW</sequence>
<keyword evidence="3" id="KW-1185">Reference proteome</keyword>
<proteinExistence type="predicted"/>
<feature type="region of interest" description="Disordered" evidence="1">
    <location>
        <begin position="41"/>
        <end position="63"/>
    </location>
</feature>
<evidence type="ECO:0000313" key="2">
    <source>
        <dbReference type="EMBL" id="MPC17235.1"/>
    </source>
</evidence>
<dbReference type="EMBL" id="VSRR010000570">
    <property type="protein sequence ID" value="MPC17235.1"/>
    <property type="molecule type" value="Genomic_DNA"/>
</dbReference>
<evidence type="ECO:0000256" key="1">
    <source>
        <dbReference type="SAM" id="MobiDB-lite"/>
    </source>
</evidence>
<reference evidence="2 3" key="1">
    <citation type="submission" date="2019-05" db="EMBL/GenBank/DDBJ databases">
        <title>Another draft genome of Portunus trituberculatus and its Hox gene families provides insights of decapod evolution.</title>
        <authorList>
            <person name="Jeong J.-H."/>
            <person name="Song I."/>
            <person name="Kim S."/>
            <person name="Choi T."/>
            <person name="Kim D."/>
            <person name="Ryu S."/>
            <person name="Kim W."/>
        </authorList>
    </citation>
    <scope>NUCLEOTIDE SEQUENCE [LARGE SCALE GENOMIC DNA]</scope>
    <source>
        <tissue evidence="2">Muscle</tissue>
    </source>
</reference>
<organism evidence="2 3">
    <name type="scientific">Portunus trituberculatus</name>
    <name type="common">Swimming crab</name>
    <name type="synonym">Neptunus trituberculatus</name>
    <dbReference type="NCBI Taxonomy" id="210409"/>
    <lineage>
        <taxon>Eukaryota</taxon>
        <taxon>Metazoa</taxon>
        <taxon>Ecdysozoa</taxon>
        <taxon>Arthropoda</taxon>
        <taxon>Crustacea</taxon>
        <taxon>Multicrustacea</taxon>
        <taxon>Malacostraca</taxon>
        <taxon>Eumalacostraca</taxon>
        <taxon>Eucarida</taxon>
        <taxon>Decapoda</taxon>
        <taxon>Pleocyemata</taxon>
        <taxon>Brachyura</taxon>
        <taxon>Eubrachyura</taxon>
        <taxon>Portunoidea</taxon>
        <taxon>Portunidae</taxon>
        <taxon>Portuninae</taxon>
        <taxon>Portunus</taxon>
    </lineage>
</organism>